<evidence type="ECO:0000256" key="1">
    <source>
        <dbReference type="ARBA" id="ARBA00001917"/>
    </source>
</evidence>
<accession>A0AAV4QJV4</accession>
<dbReference type="PANTHER" id="PTHR10578">
    <property type="entry name" value="S -2-HYDROXY-ACID OXIDASE-RELATED"/>
    <property type="match status" value="1"/>
</dbReference>
<dbReference type="PROSITE" id="PS51349">
    <property type="entry name" value="FMN_HYDROXY_ACID_DH_2"/>
    <property type="match status" value="1"/>
</dbReference>
<dbReference type="SUPFAM" id="SSF51395">
    <property type="entry name" value="FMN-linked oxidoreductases"/>
    <property type="match status" value="1"/>
</dbReference>
<protein>
    <submittedName>
        <fullName evidence="4">Hydroxyacid oxidase 1</fullName>
    </submittedName>
</protein>
<evidence type="ECO:0000256" key="2">
    <source>
        <dbReference type="ARBA" id="ARBA00023002"/>
    </source>
</evidence>
<dbReference type="Proteomes" id="UP001054837">
    <property type="component" value="Unassembled WGS sequence"/>
</dbReference>
<organism evidence="4 5">
    <name type="scientific">Caerostris darwini</name>
    <dbReference type="NCBI Taxonomy" id="1538125"/>
    <lineage>
        <taxon>Eukaryota</taxon>
        <taxon>Metazoa</taxon>
        <taxon>Ecdysozoa</taxon>
        <taxon>Arthropoda</taxon>
        <taxon>Chelicerata</taxon>
        <taxon>Arachnida</taxon>
        <taxon>Araneae</taxon>
        <taxon>Araneomorphae</taxon>
        <taxon>Entelegynae</taxon>
        <taxon>Araneoidea</taxon>
        <taxon>Araneidae</taxon>
        <taxon>Caerostris</taxon>
    </lineage>
</organism>
<dbReference type="EMBL" id="BPLQ01004675">
    <property type="protein sequence ID" value="GIY09690.1"/>
    <property type="molecule type" value="Genomic_DNA"/>
</dbReference>
<evidence type="ECO:0000313" key="4">
    <source>
        <dbReference type="EMBL" id="GIY09690.1"/>
    </source>
</evidence>
<dbReference type="InterPro" id="IPR013785">
    <property type="entry name" value="Aldolase_TIM"/>
</dbReference>
<keyword evidence="2" id="KW-0560">Oxidoreductase</keyword>
<dbReference type="InterPro" id="IPR000262">
    <property type="entry name" value="FMN-dep_DH"/>
</dbReference>
<name>A0AAV4QJV4_9ARAC</name>
<dbReference type="Pfam" id="PF01070">
    <property type="entry name" value="FMN_dh"/>
    <property type="match status" value="1"/>
</dbReference>
<sequence length="166" mass="18825">MPQGSIPGGAEDICIGLESPLRRMMRDVVVCLIVSCTIAQYVVGYIPRDSMLQRKLWSFRRLDTPYMSTLRDYEEYAVAYMDRHARDYYGSGAEDELTLRDNEKAFQKYRLRPRLLRNVAVRNMSLTMLGQPVGMPLGISPIAFQKMAHPDGEIATARGEAFALLT</sequence>
<keyword evidence="5" id="KW-1185">Reference proteome</keyword>
<evidence type="ECO:0000313" key="5">
    <source>
        <dbReference type="Proteomes" id="UP001054837"/>
    </source>
</evidence>
<dbReference type="GO" id="GO:0016491">
    <property type="term" value="F:oxidoreductase activity"/>
    <property type="evidence" value="ECO:0007669"/>
    <property type="project" value="UniProtKB-KW"/>
</dbReference>
<dbReference type="PANTHER" id="PTHR10578:SF149">
    <property type="entry name" value="2-HYDROXYACID OXIDASE 2"/>
    <property type="match status" value="1"/>
</dbReference>
<gene>
    <name evidence="4" type="primary">HAO1</name>
    <name evidence="4" type="ORF">CDAR_266731</name>
</gene>
<dbReference type="Gene3D" id="3.20.20.70">
    <property type="entry name" value="Aldolase class I"/>
    <property type="match status" value="1"/>
</dbReference>
<dbReference type="InterPro" id="IPR037396">
    <property type="entry name" value="FMN_HAD"/>
</dbReference>
<evidence type="ECO:0000259" key="3">
    <source>
        <dbReference type="PROSITE" id="PS51349"/>
    </source>
</evidence>
<comment type="cofactor">
    <cofactor evidence="1">
        <name>FMN</name>
        <dbReference type="ChEBI" id="CHEBI:58210"/>
    </cofactor>
</comment>
<comment type="caution">
    <text evidence="4">The sequence shown here is derived from an EMBL/GenBank/DDBJ whole genome shotgun (WGS) entry which is preliminary data.</text>
</comment>
<reference evidence="4 5" key="1">
    <citation type="submission" date="2021-06" db="EMBL/GenBank/DDBJ databases">
        <title>Caerostris darwini draft genome.</title>
        <authorList>
            <person name="Kono N."/>
            <person name="Arakawa K."/>
        </authorList>
    </citation>
    <scope>NUCLEOTIDE SEQUENCE [LARGE SCALE GENOMIC DNA]</scope>
</reference>
<feature type="domain" description="FMN hydroxy acid dehydrogenase" evidence="3">
    <location>
        <begin position="62"/>
        <end position="166"/>
    </location>
</feature>
<dbReference type="AlphaFoldDB" id="A0AAV4QJV4"/>
<proteinExistence type="predicted"/>